<feature type="domain" description="RecF/RecN/SMC N-terminal" evidence="8">
    <location>
        <begin position="4"/>
        <end position="1137"/>
    </location>
</feature>
<dbReference type="InterPro" id="IPR024704">
    <property type="entry name" value="SMC"/>
</dbReference>
<feature type="region of interest" description="Disordered" evidence="7">
    <location>
        <begin position="474"/>
        <end position="494"/>
    </location>
</feature>
<comment type="caution">
    <text evidence="9">The sequence shown here is derived from an EMBL/GenBank/DDBJ whole genome shotgun (WGS) entry which is preliminary data.</text>
</comment>
<protein>
    <recommendedName>
        <fullName evidence="6">Chromosome partition protein Smc</fullName>
    </recommendedName>
</protein>
<dbReference type="Pfam" id="PF02463">
    <property type="entry name" value="SMC_N"/>
    <property type="match status" value="1"/>
</dbReference>
<keyword evidence="1 6" id="KW-0963">Cytoplasm</keyword>
<evidence type="ECO:0000256" key="2">
    <source>
        <dbReference type="ARBA" id="ARBA00022741"/>
    </source>
</evidence>
<organism evidence="9 10">
    <name type="scientific">Iodidimonas muriae</name>
    <dbReference type="NCBI Taxonomy" id="261467"/>
    <lineage>
        <taxon>Bacteria</taxon>
        <taxon>Pseudomonadati</taxon>
        <taxon>Pseudomonadota</taxon>
        <taxon>Alphaproteobacteria</taxon>
        <taxon>Iodidimonadales</taxon>
        <taxon>Iodidimonadaceae</taxon>
        <taxon>Iodidimonas</taxon>
    </lineage>
</organism>
<keyword evidence="2 6" id="KW-0547">Nucleotide-binding</keyword>
<comment type="domain">
    <text evidence="6">Contains large globular domains required for ATP hydrolysis at each terminus and a third globular domain forming a flexible hinge near the middle of the molecule. These domains are separated by coiled-coil structures.</text>
</comment>
<feature type="binding site" evidence="6">
    <location>
        <begin position="32"/>
        <end position="39"/>
    </location>
    <ligand>
        <name>ATP</name>
        <dbReference type="ChEBI" id="CHEBI:30616"/>
    </ligand>
</feature>
<evidence type="ECO:0000256" key="6">
    <source>
        <dbReference type="HAMAP-Rule" id="MF_01894"/>
    </source>
</evidence>
<feature type="coiled-coil region" evidence="6">
    <location>
        <begin position="300"/>
        <end position="334"/>
    </location>
</feature>
<dbReference type="EMBL" id="BMOV01000003">
    <property type="protein sequence ID" value="GGO08936.1"/>
    <property type="molecule type" value="Genomic_DNA"/>
</dbReference>
<evidence type="ECO:0000256" key="3">
    <source>
        <dbReference type="ARBA" id="ARBA00022840"/>
    </source>
</evidence>
<keyword evidence="4 6" id="KW-0175">Coiled coil</keyword>
<dbReference type="PANTHER" id="PTHR43977">
    <property type="entry name" value="STRUCTURAL MAINTENANCE OF CHROMOSOMES PROTEIN 3"/>
    <property type="match status" value="1"/>
</dbReference>
<evidence type="ECO:0000313" key="10">
    <source>
        <dbReference type="Proteomes" id="UP000602381"/>
    </source>
</evidence>
<comment type="subcellular location">
    <subcellularLocation>
        <location evidence="6">Cytoplasm</location>
    </subcellularLocation>
</comment>
<feature type="coiled-coil region" evidence="6">
    <location>
        <begin position="170"/>
        <end position="218"/>
    </location>
</feature>
<keyword evidence="5 6" id="KW-0238">DNA-binding</keyword>
<evidence type="ECO:0000259" key="8">
    <source>
        <dbReference type="Pfam" id="PF02463"/>
    </source>
</evidence>
<evidence type="ECO:0000256" key="5">
    <source>
        <dbReference type="ARBA" id="ARBA00023125"/>
    </source>
</evidence>
<dbReference type="RefSeq" id="WP_150005869.1">
    <property type="nucleotide sequence ID" value="NZ_BMOV01000003.1"/>
</dbReference>
<reference evidence="10" key="1">
    <citation type="journal article" date="2019" name="Int. J. Syst. Evol. Microbiol.">
        <title>The Global Catalogue of Microorganisms (GCM) 10K type strain sequencing project: providing services to taxonomists for standard genome sequencing and annotation.</title>
        <authorList>
            <consortium name="The Broad Institute Genomics Platform"/>
            <consortium name="The Broad Institute Genome Sequencing Center for Infectious Disease"/>
            <person name="Wu L."/>
            <person name="Ma J."/>
        </authorList>
    </citation>
    <scope>NUCLEOTIDE SEQUENCE [LARGE SCALE GENOMIC DNA]</scope>
    <source>
        <strain evidence="10">JCM 17843</strain>
    </source>
</reference>
<comment type="function">
    <text evidence="6">Required for chromosome condensation and partitioning.</text>
</comment>
<dbReference type="Gene3D" id="3.40.50.300">
    <property type="entry name" value="P-loop containing nucleotide triphosphate hydrolases"/>
    <property type="match status" value="2"/>
</dbReference>
<dbReference type="SUPFAM" id="SSF52540">
    <property type="entry name" value="P-loop containing nucleoside triphosphate hydrolases"/>
    <property type="match status" value="2"/>
</dbReference>
<evidence type="ECO:0000256" key="7">
    <source>
        <dbReference type="SAM" id="MobiDB-lite"/>
    </source>
</evidence>
<proteinExistence type="inferred from homology"/>
<evidence type="ECO:0000313" key="9">
    <source>
        <dbReference type="EMBL" id="GGO08936.1"/>
    </source>
</evidence>
<dbReference type="CDD" id="cd03278">
    <property type="entry name" value="ABC_SMC_barmotin"/>
    <property type="match status" value="1"/>
</dbReference>
<comment type="similarity">
    <text evidence="6">Belongs to the SMC family.</text>
</comment>
<feature type="coiled-coil region" evidence="6">
    <location>
        <begin position="632"/>
        <end position="882"/>
    </location>
</feature>
<keyword evidence="10" id="KW-1185">Reference proteome</keyword>
<name>A0ABQ2LAY7_9PROT</name>
<feature type="coiled-coil region" evidence="6">
    <location>
        <begin position="951"/>
        <end position="992"/>
    </location>
</feature>
<feature type="compositionally biased region" description="Polar residues" evidence="7">
    <location>
        <begin position="481"/>
        <end position="493"/>
    </location>
</feature>
<dbReference type="PIRSF" id="PIRSF005719">
    <property type="entry name" value="SMC"/>
    <property type="match status" value="1"/>
</dbReference>
<dbReference type="InterPro" id="IPR011890">
    <property type="entry name" value="SMC_prok"/>
</dbReference>
<evidence type="ECO:0000256" key="1">
    <source>
        <dbReference type="ARBA" id="ARBA00022490"/>
    </source>
</evidence>
<sequence length="1154" mass="126917">MQFSKLRLSGFKSFVDPTELRIEVGLTGIVGPNGCGKSNLVEALRWVMGENSARSMRGSGMDDVIFAGTSRRPARNLAEVSLTIDNSRRSAPAAFNEEDQLEIVRRIERESGSAYRINGRDVRAKDVQLLFADAATGARSPAMVSQGRVGALIAAKPKDRRAILEEAAGISGLHSRRREAEQRLKAAENNLVRLQDVLTQLETQSAALKRQARQAERYRTLSNDIRKADAGILYHKWRNALDQARALERDQHEIEQQVATLTATTTKLSAEQTRSAARLPDLRKAETNAAAHVQRLQMTANQLEADERQRADMLASLERQIQQIQADELREKETHADAKAALSRLDAEQARHKQAQEGQLAAEQAARDHLDACARKAEEAEAAYDAISQHLAEARGRRASLSSDLTALERRRDRMARDHQETQAAIHAMEEADTDAQAVKTAEIAVASLEKQIADCALKLEEAAAKTAQAREEADQKRAALSQSRSNMASNQADRAALEKRLQARNVNGQASIADQLSVHAGFEQALGAALGEDLNAPLDAAGAPTVWHSLPPLSQVPQLPDTAIALSNHVKGPATLTRRLSQIGVVETDAQLQHLAPALLPGQRLVTKNGGLVRWDGYRMAVNAPSAATIRLQQKNRLDVLKAESVELEAKVAAAATAHEQAQSAVQSATKAQALQRTHLDEAESAVRAAKQKLAEAEAEANRRASRLAGLTETLARLTQEMSDAQARCKTIEAALAELPLATDLETRSRTAREAVETARHVLAQARTNHDTLNREAQSRRDRLSAIETEHRAWEQRLKRAADQLEQLDKRRQTAQAEQVKIKIPPDEFAQKRQSLADQIEQAEATRRQAADQLASAETALAEKDRALKAVQEQLADIRESRARTAAALDAMTAQRQEIARMSGERFQCPPPDILKKLDLGDPAQLPDMETFEEQSARHKAQRERLGAVNLRADEELREVETQLSHLLEERSDLEQAIGRLRQAIGSLNREGRERLLSAFQEVSRHFSDLFQTLFGGGYARLELVESDDPLDAGIEIMASPPGKKLQILSLLSGGEQALTALSLIFAVFMTNPAPICVLDEVDAPLDEANVERLCDLLDGMNARTDTRFLIVTHNEVTMARMHRLFGVTMAERGISQLVSVDLERAESLTAAQ</sequence>
<dbReference type="InterPro" id="IPR003395">
    <property type="entry name" value="RecF/RecN/SMC_N"/>
</dbReference>
<comment type="subunit">
    <text evidence="6">Homodimer.</text>
</comment>
<dbReference type="Proteomes" id="UP000602381">
    <property type="component" value="Unassembled WGS sequence"/>
</dbReference>
<keyword evidence="3 6" id="KW-0067">ATP-binding</keyword>
<dbReference type="NCBIfam" id="TIGR02168">
    <property type="entry name" value="SMC_prok_B"/>
    <property type="match status" value="1"/>
</dbReference>
<dbReference type="HAMAP" id="MF_01894">
    <property type="entry name" value="Smc_prok"/>
    <property type="match status" value="1"/>
</dbReference>
<accession>A0ABQ2LAY7</accession>
<gene>
    <name evidence="6 9" type="primary">smc</name>
    <name evidence="9" type="ORF">GCM10007972_09870</name>
</gene>
<dbReference type="InterPro" id="IPR027417">
    <property type="entry name" value="P-loop_NTPase"/>
</dbReference>
<evidence type="ECO:0000256" key="4">
    <source>
        <dbReference type="ARBA" id="ARBA00023054"/>
    </source>
</evidence>